<dbReference type="FunFam" id="3.40.720.10:FF:000045">
    <property type="entry name" value="GPI ethanolamine phosphate transferase 2"/>
    <property type="match status" value="1"/>
</dbReference>
<feature type="domain" description="GPI ethanolamine phosphate transferase 2 C-terminal" evidence="14">
    <location>
        <begin position="433"/>
        <end position="889"/>
    </location>
</feature>
<keyword evidence="9 13" id="KW-1133">Transmembrane helix</keyword>
<reference evidence="16" key="1">
    <citation type="journal article" date="2015" name="PLoS Genet.">
        <title>The dynamic genome and transcriptome of the human fungal pathogen Blastomyces and close relative Emmonsia.</title>
        <authorList>
            <person name="Munoz J.F."/>
            <person name="Gauthier G.M."/>
            <person name="Desjardins C.A."/>
            <person name="Gallo J.E."/>
            <person name="Holder J."/>
            <person name="Sullivan T.D."/>
            <person name="Marty A.J."/>
            <person name="Carmen J.C."/>
            <person name="Chen Z."/>
            <person name="Ding L."/>
            <person name="Gujja S."/>
            <person name="Magrini V."/>
            <person name="Misas E."/>
            <person name="Mitreva M."/>
            <person name="Priest M."/>
            <person name="Saif S."/>
            <person name="Whiston E.A."/>
            <person name="Young S."/>
            <person name="Zeng Q."/>
            <person name="Goldman W.E."/>
            <person name="Mardis E.R."/>
            <person name="Taylor J.W."/>
            <person name="McEwen J.G."/>
            <person name="Clay O.K."/>
            <person name="Klein B.S."/>
            <person name="Cuomo C.A."/>
        </authorList>
    </citation>
    <scope>NUCLEOTIDE SEQUENCE [LARGE SCALE GENOMIC DNA]</scope>
    <source>
        <strain evidence="16">UAMH 139</strain>
    </source>
</reference>
<dbReference type="STRING" id="2060906.A0A0H1BD15"/>
<evidence type="ECO:0000256" key="7">
    <source>
        <dbReference type="ARBA" id="ARBA00022692"/>
    </source>
</evidence>
<comment type="caution">
    <text evidence="15">The sequence shown here is derived from an EMBL/GenBank/DDBJ whole genome shotgun (WGS) entry which is preliminary data.</text>
</comment>
<evidence type="ECO:0000313" key="15">
    <source>
        <dbReference type="EMBL" id="KLJ08907.1"/>
    </source>
</evidence>
<evidence type="ECO:0000256" key="10">
    <source>
        <dbReference type="ARBA" id="ARBA00023136"/>
    </source>
</evidence>
<dbReference type="InterPro" id="IPR037674">
    <property type="entry name" value="PIG-G_N"/>
</dbReference>
<evidence type="ECO:0000259" key="14">
    <source>
        <dbReference type="Pfam" id="PF19316"/>
    </source>
</evidence>
<feature type="transmembrane region" description="Helical" evidence="13">
    <location>
        <begin position="830"/>
        <end position="853"/>
    </location>
</feature>
<evidence type="ECO:0000256" key="3">
    <source>
        <dbReference type="ARBA" id="ARBA00005315"/>
    </source>
</evidence>
<feature type="transmembrane region" description="Helical" evidence="13">
    <location>
        <begin position="785"/>
        <end position="805"/>
    </location>
</feature>
<dbReference type="GO" id="GO:0051267">
    <property type="term" value="F:CP2 mannose-ethanolamine phosphotransferase activity"/>
    <property type="evidence" value="ECO:0007669"/>
    <property type="project" value="TreeGrafter"/>
</dbReference>
<keyword evidence="6 13" id="KW-0808">Transferase</keyword>
<dbReference type="GO" id="GO:0006506">
    <property type="term" value="P:GPI anchor biosynthetic process"/>
    <property type="evidence" value="ECO:0007669"/>
    <property type="project" value="UniProtKB-UniPathway"/>
</dbReference>
<comment type="similarity">
    <text evidence="3 13">Belongs to the PIGG/PIGN/PIGO family. PIGG subfamily.</text>
</comment>
<evidence type="ECO:0000256" key="4">
    <source>
        <dbReference type="ARBA" id="ARBA00020830"/>
    </source>
</evidence>
<feature type="transmembrane region" description="Helical" evidence="13">
    <location>
        <begin position="493"/>
        <end position="511"/>
    </location>
</feature>
<evidence type="ECO:0000256" key="6">
    <source>
        <dbReference type="ARBA" id="ARBA00022679"/>
    </source>
</evidence>
<protein>
    <recommendedName>
        <fullName evidence="4 13">GPI ethanolamine phosphate transferase 2</fullName>
    </recommendedName>
</protein>
<feature type="transmembrane region" description="Helical" evidence="13">
    <location>
        <begin position="603"/>
        <end position="622"/>
    </location>
</feature>
<dbReference type="Gene3D" id="3.40.720.10">
    <property type="entry name" value="Alkaline Phosphatase, subunit A"/>
    <property type="match status" value="1"/>
</dbReference>
<keyword evidence="7 13" id="KW-0812">Transmembrane</keyword>
<sequence length="892" mass="99383">MAPKWPCYVANLLFPLAILFFAGGFFPYKPFIPGLAIFDGESGDIRSSAPFDRVIFMVVDALRSDFVYSNHSGFTFTQGLIKDGAAFPFTAHAGAPTVTMPRVKAITTGSVPSFLDVILNLAESDTSSTLAYQDTWLAQLRARPGGRLVMYGDDTWLKLFPGFFDRHDGTTSFFVSDFVEVDNNVTRHVPEELMMEDWSAMILHYLGLDHIGHKSGPNSAHMLPKQKEMDLVVREIYNAMESQDHLSSTLLVLCGDHGMNDAGNHGGASPGETSPALVFISPKIRQIRNQGHSLEPPSGDFKYYQSVEQSDIAPTLAGLLGFPIPLNSLGAFIPGFLPMWKHGFERLNILMENARQIRNVVKTTFPAYEFRYSFKSDLCIPTPSTELAALECNWQKAWQLASAARDHNDHSKEVENALLAFCRSAQDVMSSAASNYKMERLYIGIFLATLAVVLSSIASLGVMTGARTFGLFISIGYGIMMFGSSYVEEEQQFWYWILSGWTFYLYARPYVQSRGKGSDGDGGKASSKSVRIWGCLIFAVSSRIMRRWNQTGQKFAAEPDIARTFFPNHANMLWILILLTYTDICQRMVRRTTSAGAASFSRLFFPILASFAFLFKLTFTSADSPELLQEALIFNQLIESVAGVSVIAQARIVFTGIAIALAYVIYTEIQRKRALKAFLLKIRKQHDARLPKMLNSTLTSVRFSRDLHDIVSLFLVTQSRSTNIPLYLILRLQHWALSSMKLSGDEITITSLIMQYATFFAMGGSNSIASVDLSNAYNGISDYNVVFVGVLTFVGNWAGPIWWVFSTNSLFISDDGRTSAVSRRRRGNNLALLTFFVTTSLLAVVVACTVLRTHLFIWTVFSPKFLYIMAWSLVQHLAVNLLLGDVIFASIC</sequence>
<feature type="transmembrane region" description="Helical" evidence="13">
    <location>
        <begin position="7"/>
        <end position="28"/>
    </location>
</feature>
<feature type="transmembrane region" description="Helical" evidence="13">
    <location>
        <begin position="642"/>
        <end position="666"/>
    </location>
</feature>
<dbReference type="InterPro" id="IPR017850">
    <property type="entry name" value="Alkaline_phosphatase_core_sf"/>
</dbReference>
<dbReference type="OrthoDB" id="272139at2759"/>
<feature type="transmembrane region" description="Helical" evidence="13">
    <location>
        <begin position="469"/>
        <end position="487"/>
    </location>
</feature>
<gene>
    <name evidence="15" type="ORF">EMPG_15670</name>
</gene>
<feature type="transmembrane region" description="Helical" evidence="13">
    <location>
        <begin position="865"/>
        <end position="888"/>
    </location>
</feature>
<comment type="subcellular location">
    <subcellularLocation>
        <location evidence="1 13">Endoplasmic reticulum membrane</location>
        <topology evidence="1 13">Multi-pass membrane protein</topology>
    </subcellularLocation>
</comment>
<evidence type="ECO:0000256" key="5">
    <source>
        <dbReference type="ARBA" id="ARBA00022502"/>
    </source>
</evidence>
<dbReference type="SUPFAM" id="SSF53649">
    <property type="entry name" value="Alkaline phosphatase-like"/>
    <property type="match status" value="1"/>
</dbReference>
<dbReference type="Pfam" id="PF19316">
    <property type="entry name" value="PIGO_PIGG"/>
    <property type="match status" value="1"/>
</dbReference>
<comment type="pathway">
    <text evidence="2 13">Glycolipid biosynthesis; glycosylphosphatidylinositol-anchor biosynthesis.</text>
</comment>
<evidence type="ECO:0000256" key="13">
    <source>
        <dbReference type="RuleBase" id="RU367106"/>
    </source>
</evidence>
<dbReference type="EMBL" id="LDEV01002495">
    <property type="protein sequence ID" value="KLJ08907.1"/>
    <property type="molecule type" value="Genomic_DNA"/>
</dbReference>
<dbReference type="PANTHER" id="PTHR23072">
    <property type="entry name" value="PHOSPHATIDYLINOSITOL GLYCAN-RELATED"/>
    <property type="match status" value="1"/>
</dbReference>
<evidence type="ECO:0000256" key="1">
    <source>
        <dbReference type="ARBA" id="ARBA00004477"/>
    </source>
</evidence>
<name>A0A0H1BD15_9EURO</name>
<dbReference type="InterPro" id="IPR045687">
    <property type="entry name" value="PIGG/GPI7_C"/>
</dbReference>
<proteinExistence type="inferred from homology"/>
<dbReference type="InterPro" id="IPR002591">
    <property type="entry name" value="Phosphodiest/P_Trfase"/>
</dbReference>
<dbReference type="CDD" id="cd16024">
    <property type="entry name" value="GPI_EPT_2"/>
    <property type="match status" value="1"/>
</dbReference>
<evidence type="ECO:0000256" key="11">
    <source>
        <dbReference type="ARBA" id="ARBA00023180"/>
    </source>
</evidence>
<evidence type="ECO:0000256" key="2">
    <source>
        <dbReference type="ARBA" id="ARBA00004687"/>
    </source>
</evidence>
<keyword evidence="8 13" id="KW-0256">Endoplasmic reticulum</keyword>
<dbReference type="GO" id="GO:0005789">
    <property type="term" value="C:endoplasmic reticulum membrane"/>
    <property type="evidence" value="ECO:0007669"/>
    <property type="project" value="UniProtKB-SubCell"/>
</dbReference>
<keyword evidence="11" id="KW-0325">Glycoprotein</keyword>
<dbReference type="UniPathway" id="UPA00196"/>
<evidence type="ECO:0000256" key="9">
    <source>
        <dbReference type="ARBA" id="ARBA00022989"/>
    </source>
</evidence>
<accession>A0A0H1BD15</accession>
<evidence type="ECO:0000256" key="8">
    <source>
        <dbReference type="ARBA" id="ARBA00022824"/>
    </source>
</evidence>
<keyword evidence="10 13" id="KW-0472">Membrane</keyword>
<organism evidence="15 16">
    <name type="scientific">Blastomyces silverae</name>
    <dbReference type="NCBI Taxonomy" id="2060906"/>
    <lineage>
        <taxon>Eukaryota</taxon>
        <taxon>Fungi</taxon>
        <taxon>Dikarya</taxon>
        <taxon>Ascomycota</taxon>
        <taxon>Pezizomycotina</taxon>
        <taxon>Eurotiomycetes</taxon>
        <taxon>Eurotiomycetidae</taxon>
        <taxon>Onygenales</taxon>
        <taxon>Ajellomycetaceae</taxon>
        <taxon>Blastomyces</taxon>
    </lineage>
</organism>
<dbReference type="Pfam" id="PF01663">
    <property type="entry name" value="Phosphodiest"/>
    <property type="match status" value="1"/>
</dbReference>
<feature type="transmembrane region" description="Helical" evidence="13">
    <location>
        <begin position="747"/>
        <end position="765"/>
    </location>
</feature>
<dbReference type="Proteomes" id="UP000053573">
    <property type="component" value="Unassembled WGS sequence"/>
</dbReference>
<keyword evidence="16" id="KW-1185">Reference proteome</keyword>
<dbReference type="InterPro" id="IPR039527">
    <property type="entry name" value="PIGG/GPI7"/>
</dbReference>
<feature type="transmembrane region" description="Helical" evidence="13">
    <location>
        <begin position="441"/>
        <end position="462"/>
    </location>
</feature>
<dbReference type="AlphaFoldDB" id="A0A0H1BD15"/>
<comment type="function">
    <text evidence="12 13">Ethanolamine phosphate transferase involved in glycosylphosphatidylinositol-anchor biosynthesis. Transfers ethanolamine phosphate to the GPI second mannose.</text>
</comment>
<evidence type="ECO:0000313" key="16">
    <source>
        <dbReference type="Proteomes" id="UP000053573"/>
    </source>
</evidence>
<evidence type="ECO:0000256" key="12">
    <source>
        <dbReference type="ARBA" id="ARBA00056729"/>
    </source>
</evidence>
<keyword evidence="5 13" id="KW-0337">GPI-anchor biosynthesis</keyword>
<dbReference type="PANTHER" id="PTHR23072:SF0">
    <property type="entry name" value="GPI ETHANOLAMINE PHOSPHATE TRANSFERASE 2"/>
    <property type="match status" value="1"/>
</dbReference>